<reference evidence="2" key="1">
    <citation type="submission" date="2021-04" db="EMBL/GenBank/DDBJ databases">
        <title>Genome based classification of Actinospica acidithermotolerans sp. nov., an actinobacterium isolated from an Indonesian hot spring.</title>
        <authorList>
            <person name="Kusuma A.B."/>
            <person name="Putra K.E."/>
            <person name="Nafisah S."/>
            <person name="Loh J."/>
            <person name="Nouioui I."/>
            <person name="Goodfellow M."/>
        </authorList>
    </citation>
    <scope>NUCLEOTIDE SEQUENCE</scope>
    <source>
        <strain evidence="2">CSCA 57</strain>
    </source>
</reference>
<dbReference type="PANTHER" id="PTHR43364">
    <property type="entry name" value="NADH-SPECIFIC METHYLGLYOXAL REDUCTASE-RELATED"/>
    <property type="match status" value="1"/>
</dbReference>
<gene>
    <name evidence="2" type="ORF">KDL01_08565</name>
</gene>
<dbReference type="Gene3D" id="3.20.20.100">
    <property type="entry name" value="NADP-dependent oxidoreductase domain"/>
    <property type="match status" value="1"/>
</dbReference>
<dbReference type="GO" id="GO:0005829">
    <property type="term" value="C:cytosol"/>
    <property type="evidence" value="ECO:0007669"/>
    <property type="project" value="TreeGrafter"/>
</dbReference>
<name>A0A941ELG9_9ACTN</name>
<evidence type="ECO:0000313" key="2">
    <source>
        <dbReference type="EMBL" id="MBR7833316.1"/>
    </source>
</evidence>
<evidence type="ECO:0000259" key="1">
    <source>
        <dbReference type="Pfam" id="PF00248"/>
    </source>
</evidence>
<proteinExistence type="predicted"/>
<dbReference type="RefSeq" id="WP_212527839.1">
    <property type="nucleotide sequence ID" value="NZ_JAGSOG010000027.1"/>
</dbReference>
<comment type="caution">
    <text evidence="2">The sequence shown here is derived from an EMBL/GenBank/DDBJ whole genome shotgun (WGS) entry which is preliminary data.</text>
</comment>
<dbReference type="Proteomes" id="UP000675781">
    <property type="component" value="Unassembled WGS sequence"/>
</dbReference>
<organism evidence="2 3">
    <name type="scientific">Actinospica durhamensis</name>
    <dbReference type="NCBI Taxonomy" id="1508375"/>
    <lineage>
        <taxon>Bacteria</taxon>
        <taxon>Bacillati</taxon>
        <taxon>Actinomycetota</taxon>
        <taxon>Actinomycetes</taxon>
        <taxon>Catenulisporales</taxon>
        <taxon>Actinospicaceae</taxon>
        <taxon>Actinospica</taxon>
    </lineage>
</organism>
<accession>A0A941ELG9</accession>
<dbReference type="SUPFAM" id="SSF51430">
    <property type="entry name" value="NAD(P)-linked oxidoreductase"/>
    <property type="match status" value="1"/>
</dbReference>
<dbReference type="AlphaFoldDB" id="A0A941ELG9"/>
<feature type="domain" description="NADP-dependent oxidoreductase" evidence="1">
    <location>
        <begin position="17"/>
        <end position="318"/>
    </location>
</feature>
<evidence type="ECO:0000313" key="3">
    <source>
        <dbReference type="Proteomes" id="UP000675781"/>
    </source>
</evidence>
<protein>
    <submittedName>
        <fullName evidence="2">Aldo/keto reductase</fullName>
    </submittedName>
</protein>
<dbReference type="Pfam" id="PF00248">
    <property type="entry name" value="Aldo_ket_red"/>
    <property type="match status" value="1"/>
</dbReference>
<dbReference type="InterPro" id="IPR036812">
    <property type="entry name" value="NAD(P)_OxRdtase_dom_sf"/>
</dbReference>
<keyword evidence="3" id="KW-1185">Reference proteome</keyword>
<sequence>MELTALGGPDGPRVSTLCLGTLPFGGSLGEAASFAILDRFREAGGTFLDTANCYPFWREGCTGRESEQLLGRWLASRDARAEMVIGTKLGAQPITSDPASANGALAWSRNAEGLSRQTVAAAAQGSLGRLGIERIDVLFAHIEDRNVELAETVAAFAELIERGIVGVAGVSNHPTSRVRQARAAAEELGVPGYRVVQQRHSFLRPNPGASFTNQEAADDELLAYVAEQPDLSLMSFSSLQEGSFVRDDRPVVHQYQGPQNAARIRELRHVAAQAGVTPNQLALAWLLRGTLAVIPVLGVTSVAQLDEALGAYDVPLQAVEELRTRCEDAERPLSSPVGAARG</sequence>
<dbReference type="PANTHER" id="PTHR43364:SF6">
    <property type="entry name" value="OXIDOREDUCTASE-RELATED"/>
    <property type="match status" value="1"/>
</dbReference>
<dbReference type="InterPro" id="IPR050523">
    <property type="entry name" value="AKR_Detox_Biosynth"/>
</dbReference>
<dbReference type="InterPro" id="IPR023210">
    <property type="entry name" value="NADP_OxRdtase_dom"/>
</dbReference>
<dbReference type="EMBL" id="JAGSOG010000027">
    <property type="protein sequence ID" value="MBR7833316.1"/>
    <property type="molecule type" value="Genomic_DNA"/>
</dbReference>